<gene>
    <name evidence="10" type="ORF">SAMN04488033_107123</name>
</gene>
<evidence type="ECO:0000256" key="2">
    <source>
        <dbReference type="ARBA" id="ARBA00022448"/>
    </source>
</evidence>
<dbReference type="GO" id="GO:0005886">
    <property type="term" value="C:plasma membrane"/>
    <property type="evidence" value="ECO:0007669"/>
    <property type="project" value="UniProtKB-SubCell"/>
</dbReference>
<dbReference type="EMBL" id="FOOH01000007">
    <property type="protein sequence ID" value="SFF74763.1"/>
    <property type="molecule type" value="Genomic_DNA"/>
</dbReference>
<sequence length="423" mass="47148">MKEHYWILAGIGFTTLIMAWLPSISKKIKVSGPIILLLIGFLLVGLGLPIGWPDPLWADEGLMYFSEMIVIISLMGAGLKIGNNYSFKAWKRPLLLVFLTMPLCMISAYFLGQNFLFLSVPSSLLLAAVLAPTDPVLAAETQLDDPEREKEYKGKIRFALTAEAGLNDGLAFPFTYMAVLVAQAGGWAAFDFTDWILDKFFLKIIIGTLIGFAIGQAIGFILDRVHKYTGIKTFDGFLALSLTLFSYGAAELLHGYGFLAVFFTGLSLRHFEKVSGDYKTKMHDFVHEIERILLVVWIILFGGSIMNGMLSLTDWRGIVFAFAFVLIIRPLAGIISMTGIRDSFKNKLAISFLGIKGIGSVFYLAWAFVEFEGFEHKNELYSITAYIILISIVVHGFTAPSIIEYFKRKTEQNKNESGETPKE</sequence>
<dbReference type="PANTHER" id="PTHR32507">
    <property type="entry name" value="NA(+)/H(+) ANTIPORTER 1"/>
    <property type="match status" value="1"/>
</dbReference>
<feature type="transmembrane region" description="Helical" evidence="8">
    <location>
        <begin position="6"/>
        <end position="22"/>
    </location>
</feature>
<evidence type="ECO:0000256" key="8">
    <source>
        <dbReference type="SAM" id="Phobius"/>
    </source>
</evidence>
<keyword evidence="3" id="KW-0050">Antiport</keyword>
<feature type="transmembrane region" description="Helical" evidence="8">
    <location>
        <begin position="94"/>
        <end position="111"/>
    </location>
</feature>
<protein>
    <submittedName>
        <fullName evidence="10">Sodium/proton antiporter, CPA1 family</fullName>
    </submittedName>
</protein>
<evidence type="ECO:0000256" key="7">
    <source>
        <dbReference type="ARBA" id="ARBA00023136"/>
    </source>
</evidence>
<feature type="transmembrane region" description="Helical" evidence="8">
    <location>
        <begin position="292"/>
        <end position="312"/>
    </location>
</feature>
<dbReference type="AlphaFoldDB" id="A0A1I2L741"/>
<reference evidence="11" key="1">
    <citation type="submission" date="2016-10" db="EMBL/GenBank/DDBJ databases">
        <authorList>
            <person name="Varghese N."/>
            <person name="Submissions S."/>
        </authorList>
    </citation>
    <scope>NUCLEOTIDE SEQUENCE [LARGE SCALE GENOMIC DNA]</scope>
    <source>
        <strain evidence="11">DSM 23515</strain>
    </source>
</reference>
<dbReference type="InterPro" id="IPR006153">
    <property type="entry name" value="Cation/H_exchanger_TM"/>
</dbReference>
<keyword evidence="11" id="KW-1185">Reference proteome</keyword>
<feature type="domain" description="Cation/H+ exchanger transmembrane" evidence="9">
    <location>
        <begin position="15"/>
        <end position="402"/>
    </location>
</feature>
<evidence type="ECO:0000256" key="3">
    <source>
        <dbReference type="ARBA" id="ARBA00022449"/>
    </source>
</evidence>
<evidence type="ECO:0000256" key="4">
    <source>
        <dbReference type="ARBA" id="ARBA00022692"/>
    </source>
</evidence>
<evidence type="ECO:0000313" key="11">
    <source>
        <dbReference type="Proteomes" id="UP000199116"/>
    </source>
</evidence>
<feature type="transmembrane region" description="Helical" evidence="8">
    <location>
        <begin position="64"/>
        <end position="82"/>
    </location>
</feature>
<dbReference type="PANTHER" id="PTHR32507:SF8">
    <property type="entry name" value="CNH1P"/>
    <property type="match status" value="1"/>
</dbReference>
<evidence type="ECO:0000256" key="5">
    <source>
        <dbReference type="ARBA" id="ARBA00022989"/>
    </source>
</evidence>
<feature type="transmembrane region" description="Helical" evidence="8">
    <location>
        <begin position="34"/>
        <end position="52"/>
    </location>
</feature>
<keyword evidence="5 8" id="KW-1133">Transmembrane helix</keyword>
<keyword evidence="6" id="KW-0406">Ion transport</keyword>
<name>A0A1I2L741_9FLAO</name>
<evidence type="ECO:0000313" key="10">
    <source>
        <dbReference type="EMBL" id="SFF74763.1"/>
    </source>
</evidence>
<evidence type="ECO:0000256" key="6">
    <source>
        <dbReference type="ARBA" id="ARBA00023065"/>
    </source>
</evidence>
<feature type="transmembrane region" description="Helical" evidence="8">
    <location>
        <begin position="200"/>
        <end position="222"/>
    </location>
</feature>
<feature type="transmembrane region" description="Helical" evidence="8">
    <location>
        <begin position="348"/>
        <end position="369"/>
    </location>
</feature>
<comment type="subcellular location">
    <subcellularLocation>
        <location evidence="1">Cell membrane</location>
        <topology evidence="1">Multi-pass membrane protein</topology>
    </subcellularLocation>
</comment>
<dbReference type="RefSeq" id="WP_093303909.1">
    <property type="nucleotide sequence ID" value="NZ_FOOH01000007.1"/>
</dbReference>
<evidence type="ECO:0000259" key="9">
    <source>
        <dbReference type="Pfam" id="PF00999"/>
    </source>
</evidence>
<feature type="transmembrane region" description="Helical" evidence="8">
    <location>
        <begin position="381"/>
        <end position="406"/>
    </location>
</feature>
<dbReference type="GO" id="GO:1902600">
    <property type="term" value="P:proton transmembrane transport"/>
    <property type="evidence" value="ECO:0007669"/>
    <property type="project" value="InterPro"/>
</dbReference>
<dbReference type="Proteomes" id="UP000199116">
    <property type="component" value="Unassembled WGS sequence"/>
</dbReference>
<feature type="transmembrane region" description="Helical" evidence="8">
    <location>
        <begin position="158"/>
        <end position="180"/>
    </location>
</feature>
<organism evidence="10 11">
    <name type="scientific">Salegentibacter agarivorans</name>
    <dbReference type="NCBI Taxonomy" id="345907"/>
    <lineage>
        <taxon>Bacteria</taxon>
        <taxon>Pseudomonadati</taxon>
        <taxon>Bacteroidota</taxon>
        <taxon>Flavobacteriia</taxon>
        <taxon>Flavobacteriales</taxon>
        <taxon>Flavobacteriaceae</taxon>
        <taxon>Salegentibacter</taxon>
    </lineage>
</organism>
<keyword evidence="7 8" id="KW-0472">Membrane</keyword>
<evidence type="ECO:0000256" key="1">
    <source>
        <dbReference type="ARBA" id="ARBA00004651"/>
    </source>
</evidence>
<keyword evidence="4 8" id="KW-0812">Transmembrane</keyword>
<accession>A0A1I2L741</accession>
<dbReference type="GO" id="GO:0015297">
    <property type="term" value="F:antiporter activity"/>
    <property type="evidence" value="ECO:0007669"/>
    <property type="project" value="UniProtKB-KW"/>
</dbReference>
<keyword evidence="2" id="KW-0813">Transport</keyword>
<feature type="transmembrane region" description="Helical" evidence="8">
    <location>
        <begin position="318"/>
        <end position="336"/>
    </location>
</feature>
<dbReference type="Pfam" id="PF00999">
    <property type="entry name" value="Na_H_Exchanger"/>
    <property type="match status" value="1"/>
</dbReference>
<proteinExistence type="predicted"/>